<dbReference type="EMBL" id="UINC01002381">
    <property type="protein sequence ID" value="SUZ96084.1"/>
    <property type="molecule type" value="Genomic_DNA"/>
</dbReference>
<dbReference type="PROSITE" id="PS00614">
    <property type="entry name" value="IGPS"/>
    <property type="match status" value="1"/>
</dbReference>
<evidence type="ECO:0000256" key="2">
    <source>
        <dbReference type="ARBA" id="ARBA00004696"/>
    </source>
</evidence>
<keyword evidence="6" id="KW-0822">Tryptophan biosynthesis</keyword>
<sequence>VATYLDRILAVHRTTAAADQRRLANLLDEARSCPPARGFTAAIGARASGELAVIAEVKRRSPSRGDLAADLDPAEVATDYAAGGASCLSVLTDFEWFGGSPEDLMAARSASGLPVLRKDFTVDARDVCDARLMGADAVLLIAAALDDAELGDFAALASEIGLDALVEVHDEAELERALLVGAALVGVNQRNLSTFEVDTDRATRVAAAIPSTVCSVAESGISGPGEAAVLAAAGYDAVLVGESVVTSVDRRAAVSALRRAPLGPPDGGGGE</sequence>
<evidence type="ECO:0000256" key="5">
    <source>
        <dbReference type="ARBA" id="ARBA00022793"/>
    </source>
</evidence>
<dbReference type="CDD" id="cd00331">
    <property type="entry name" value="IGPS"/>
    <property type="match status" value="1"/>
</dbReference>
<dbReference type="InterPro" id="IPR013785">
    <property type="entry name" value="Aldolase_TIM"/>
</dbReference>
<dbReference type="InterPro" id="IPR011060">
    <property type="entry name" value="RibuloseP-bd_barrel"/>
</dbReference>
<evidence type="ECO:0000313" key="10">
    <source>
        <dbReference type="EMBL" id="SUZ96084.1"/>
    </source>
</evidence>
<organism evidence="10">
    <name type="scientific">marine metagenome</name>
    <dbReference type="NCBI Taxonomy" id="408172"/>
    <lineage>
        <taxon>unclassified sequences</taxon>
        <taxon>metagenomes</taxon>
        <taxon>ecological metagenomes</taxon>
    </lineage>
</organism>
<dbReference type="NCBIfam" id="NF001377">
    <property type="entry name" value="PRK00278.2-4"/>
    <property type="match status" value="1"/>
</dbReference>
<evidence type="ECO:0000256" key="1">
    <source>
        <dbReference type="ARBA" id="ARBA00001633"/>
    </source>
</evidence>
<keyword evidence="5" id="KW-0210">Decarboxylase</keyword>
<feature type="non-terminal residue" evidence="10">
    <location>
        <position position="1"/>
    </location>
</feature>
<dbReference type="AlphaFoldDB" id="A0A381RY12"/>
<keyword evidence="7" id="KW-0057">Aromatic amino acid biosynthesis</keyword>
<evidence type="ECO:0000256" key="3">
    <source>
        <dbReference type="ARBA" id="ARBA00012362"/>
    </source>
</evidence>
<dbReference type="GO" id="GO:0000162">
    <property type="term" value="P:L-tryptophan biosynthetic process"/>
    <property type="evidence" value="ECO:0007669"/>
    <property type="project" value="UniProtKB-UniPathway"/>
</dbReference>
<dbReference type="Gene3D" id="3.20.20.70">
    <property type="entry name" value="Aldolase class I"/>
    <property type="match status" value="1"/>
</dbReference>
<dbReference type="FunFam" id="3.20.20.70:FF:000024">
    <property type="entry name" value="Indole-3-glycerol phosphate synthase"/>
    <property type="match status" value="1"/>
</dbReference>
<dbReference type="SUPFAM" id="SSF51366">
    <property type="entry name" value="Ribulose-phoshate binding barrel"/>
    <property type="match status" value="1"/>
</dbReference>
<keyword evidence="8" id="KW-0456">Lyase</keyword>
<dbReference type="PANTHER" id="PTHR22854:SF2">
    <property type="entry name" value="INDOLE-3-GLYCEROL-PHOSPHATE SYNTHASE"/>
    <property type="match status" value="1"/>
</dbReference>
<evidence type="ECO:0000256" key="6">
    <source>
        <dbReference type="ARBA" id="ARBA00022822"/>
    </source>
</evidence>
<comment type="pathway">
    <text evidence="2">Amino-acid biosynthesis; L-tryptophan biosynthesis; L-tryptophan from chorismate: step 4/5.</text>
</comment>
<gene>
    <name evidence="10" type="ORF">METZ01_LOCUS48938</name>
</gene>
<protein>
    <recommendedName>
        <fullName evidence="3">indole-3-glycerol-phosphate synthase</fullName>
        <ecNumber evidence="3">4.1.1.48</ecNumber>
    </recommendedName>
</protein>
<dbReference type="EC" id="4.1.1.48" evidence="3"/>
<proteinExistence type="inferred from homology"/>
<dbReference type="HAMAP" id="MF_00134_B">
    <property type="entry name" value="IGPS_B"/>
    <property type="match status" value="1"/>
</dbReference>
<reference evidence="10" key="1">
    <citation type="submission" date="2018-05" db="EMBL/GenBank/DDBJ databases">
        <authorList>
            <person name="Lanie J.A."/>
            <person name="Ng W.-L."/>
            <person name="Kazmierczak K.M."/>
            <person name="Andrzejewski T.M."/>
            <person name="Davidsen T.M."/>
            <person name="Wayne K.J."/>
            <person name="Tettelin H."/>
            <person name="Glass J.I."/>
            <person name="Rusch D."/>
            <person name="Podicherti R."/>
            <person name="Tsui H.-C.T."/>
            <person name="Winkler M.E."/>
        </authorList>
    </citation>
    <scope>NUCLEOTIDE SEQUENCE</scope>
</reference>
<dbReference type="GO" id="GO:0004425">
    <property type="term" value="F:indole-3-glycerol-phosphate synthase activity"/>
    <property type="evidence" value="ECO:0007669"/>
    <property type="project" value="UniProtKB-EC"/>
</dbReference>
<evidence type="ECO:0000256" key="4">
    <source>
        <dbReference type="ARBA" id="ARBA00022605"/>
    </source>
</evidence>
<dbReference type="InterPro" id="IPR013798">
    <property type="entry name" value="Indole-3-glycerol_P_synth_dom"/>
</dbReference>
<dbReference type="UniPathway" id="UPA00035">
    <property type="reaction ID" value="UER00043"/>
</dbReference>
<dbReference type="PANTHER" id="PTHR22854">
    <property type="entry name" value="TRYPTOPHAN BIOSYNTHESIS PROTEIN"/>
    <property type="match status" value="1"/>
</dbReference>
<feature type="domain" description="Indole-3-glycerol phosphate synthase" evidence="9">
    <location>
        <begin position="6"/>
        <end position="257"/>
    </location>
</feature>
<dbReference type="GO" id="GO:0004640">
    <property type="term" value="F:phosphoribosylanthranilate isomerase activity"/>
    <property type="evidence" value="ECO:0007669"/>
    <property type="project" value="TreeGrafter"/>
</dbReference>
<dbReference type="InterPro" id="IPR001468">
    <property type="entry name" value="Indole-3-GlycerolPSynthase_CS"/>
</dbReference>
<comment type="catalytic activity">
    <reaction evidence="1">
        <text>1-(2-carboxyphenylamino)-1-deoxy-D-ribulose 5-phosphate + H(+) = (1S,2R)-1-C-(indol-3-yl)glycerol 3-phosphate + CO2 + H2O</text>
        <dbReference type="Rhea" id="RHEA:23476"/>
        <dbReference type="ChEBI" id="CHEBI:15377"/>
        <dbReference type="ChEBI" id="CHEBI:15378"/>
        <dbReference type="ChEBI" id="CHEBI:16526"/>
        <dbReference type="ChEBI" id="CHEBI:58613"/>
        <dbReference type="ChEBI" id="CHEBI:58866"/>
        <dbReference type="EC" id="4.1.1.48"/>
    </reaction>
</comment>
<evidence type="ECO:0000256" key="7">
    <source>
        <dbReference type="ARBA" id="ARBA00023141"/>
    </source>
</evidence>
<dbReference type="InterPro" id="IPR045186">
    <property type="entry name" value="Indole-3-glycerol_P_synth"/>
</dbReference>
<evidence type="ECO:0000259" key="9">
    <source>
        <dbReference type="Pfam" id="PF00218"/>
    </source>
</evidence>
<name>A0A381RY12_9ZZZZ</name>
<accession>A0A381RY12</accession>
<evidence type="ECO:0000256" key="8">
    <source>
        <dbReference type="ARBA" id="ARBA00023239"/>
    </source>
</evidence>
<dbReference type="Pfam" id="PF00218">
    <property type="entry name" value="IGPS"/>
    <property type="match status" value="1"/>
</dbReference>
<keyword evidence="4" id="KW-0028">Amino-acid biosynthesis</keyword>